<dbReference type="InterPro" id="IPR003593">
    <property type="entry name" value="AAA+_ATPase"/>
</dbReference>
<dbReference type="EMBL" id="CP001841">
    <property type="protein sequence ID" value="AEF82776.1"/>
    <property type="molecule type" value="Genomic_DNA"/>
</dbReference>
<dbReference type="InterPro" id="IPR017871">
    <property type="entry name" value="ABC_transporter-like_CS"/>
</dbReference>
<dbReference type="InterPro" id="IPR013563">
    <property type="entry name" value="Oligopep_ABC_C"/>
</dbReference>
<evidence type="ECO:0000313" key="6">
    <source>
        <dbReference type="Proteomes" id="UP000009222"/>
    </source>
</evidence>
<evidence type="ECO:0000313" key="5">
    <source>
        <dbReference type="EMBL" id="AEF82776.1"/>
    </source>
</evidence>
<dbReference type="CDD" id="cd03257">
    <property type="entry name" value="ABC_NikE_OppD_transporters"/>
    <property type="match status" value="1"/>
</dbReference>
<keyword evidence="3 5" id="KW-0067">ATP-binding</keyword>
<keyword evidence="2" id="KW-0547">Nucleotide-binding</keyword>
<dbReference type="PROSITE" id="PS00211">
    <property type="entry name" value="ABC_TRANSPORTER_1"/>
    <property type="match status" value="1"/>
</dbReference>
<dbReference type="Proteomes" id="UP000009222">
    <property type="component" value="Chromosome"/>
</dbReference>
<dbReference type="HOGENOM" id="CLU_000604_1_23_12"/>
<dbReference type="RefSeq" id="WP_015712440.1">
    <property type="nucleotide sequence ID" value="NC_015577.1"/>
</dbReference>
<dbReference type="PROSITE" id="PS50893">
    <property type="entry name" value="ABC_TRANSPORTER_2"/>
    <property type="match status" value="1"/>
</dbReference>
<dbReference type="InterPro" id="IPR027417">
    <property type="entry name" value="P-loop_NTPase"/>
</dbReference>
<dbReference type="PANTHER" id="PTHR43230:SF1">
    <property type="entry name" value="OLIGOPEPTIDE ABC TRANSPORTER, ATP-BINDING PROTEIN"/>
    <property type="match status" value="1"/>
</dbReference>
<organism evidence="5 6">
    <name type="scientific">Leadbettera azotonutricia (strain ATCC BAA-888 / DSM 13862 / ZAS-9)</name>
    <name type="common">Treponema azotonutricium</name>
    <dbReference type="NCBI Taxonomy" id="545695"/>
    <lineage>
        <taxon>Bacteria</taxon>
        <taxon>Pseudomonadati</taxon>
        <taxon>Spirochaetota</taxon>
        <taxon>Spirochaetia</taxon>
        <taxon>Spirochaetales</taxon>
        <taxon>Breznakiellaceae</taxon>
        <taxon>Leadbettera</taxon>
    </lineage>
</organism>
<evidence type="ECO:0000259" key="4">
    <source>
        <dbReference type="PROSITE" id="PS50893"/>
    </source>
</evidence>
<dbReference type="SMART" id="SM00382">
    <property type="entry name" value="AAA"/>
    <property type="match status" value="1"/>
</dbReference>
<dbReference type="InParanoid" id="F5YAF4"/>
<dbReference type="GO" id="GO:0015833">
    <property type="term" value="P:peptide transport"/>
    <property type="evidence" value="ECO:0007669"/>
    <property type="project" value="InterPro"/>
</dbReference>
<proteinExistence type="predicted"/>
<feature type="domain" description="ABC transporter" evidence="4">
    <location>
        <begin position="6"/>
        <end position="258"/>
    </location>
</feature>
<dbReference type="SUPFAM" id="SSF52540">
    <property type="entry name" value="P-loop containing nucleoside triphosphate hydrolases"/>
    <property type="match status" value="1"/>
</dbReference>
<evidence type="ECO:0000256" key="2">
    <source>
        <dbReference type="ARBA" id="ARBA00022741"/>
    </source>
</evidence>
<dbReference type="AlphaFoldDB" id="F5YAF4"/>
<gene>
    <name evidence="5" type="ordered locus">TREAZ_3116</name>
</gene>
<dbReference type="Pfam" id="PF00005">
    <property type="entry name" value="ABC_tran"/>
    <property type="match status" value="1"/>
</dbReference>
<reference evidence="5 6" key="2">
    <citation type="journal article" date="2011" name="ISME J.">
        <title>RNA-seq reveals cooperative metabolic interactions between two termite-gut spirochete species in co-culture.</title>
        <authorList>
            <person name="Rosenthal A.Z."/>
            <person name="Matson E.G."/>
            <person name="Eldar A."/>
            <person name="Leadbetter J.R."/>
        </authorList>
    </citation>
    <scope>NUCLEOTIDE SEQUENCE [LARGE SCALE GENOMIC DNA]</scope>
    <source>
        <strain evidence="6">ATCC BAA-888 / DSM 13862 / ZAS-9</strain>
    </source>
</reference>
<dbReference type="GO" id="GO:0016887">
    <property type="term" value="F:ATP hydrolysis activity"/>
    <property type="evidence" value="ECO:0007669"/>
    <property type="project" value="InterPro"/>
</dbReference>
<dbReference type="OrthoDB" id="9806285at2"/>
<keyword evidence="1" id="KW-0813">Transport</keyword>
<dbReference type="Pfam" id="PF08352">
    <property type="entry name" value="oligo_HPY"/>
    <property type="match status" value="1"/>
</dbReference>
<protein>
    <submittedName>
        <fullName evidence="5">Oligopeptide transport ATP-binding protein OppF</fullName>
    </submittedName>
</protein>
<evidence type="ECO:0000256" key="3">
    <source>
        <dbReference type="ARBA" id="ARBA00022840"/>
    </source>
</evidence>
<accession>F5YAF4</accession>
<dbReference type="InterPro" id="IPR003439">
    <property type="entry name" value="ABC_transporter-like_ATP-bd"/>
</dbReference>
<name>F5YAF4_LEAAZ</name>
<dbReference type="eggNOG" id="COG4608">
    <property type="taxonomic scope" value="Bacteria"/>
</dbReference>
<dbReference type="KEGG" id="taz:TREAZ_3116"/>
<dbReference type="NCBIfam" id="TIGR01727">
    <property type="entry name" value="oligo_HPY"/>
    <property type="match status" value="1"/>
</dbReference>
<dbReference type="PANTHER" id="PTHR43230">
    <property type="entry name" value="ABC-TYPE DIPEPTIDE/OLIGOPEPTIDE TRANSPORT SYSTEM, ATPASE COMPONENT"/>
    <property type="match status" value="1"/>
</dbReference>
<dbReference type="Gene3D" id="3.40.50.300">
    <property type="entry name" value="P-loop containing nucleotide triphosphate hydrolases"/>
    <property type="match status" value="1"/>
</dbReference>
<evidence type="ECO:0000256" key="1">
    <source>
        <dbReference type="ARBA" id="ARBA00022448"/>
    </source>
</evidence>
<dbReference type="STRING" id="545695.TREAZ_3116"/>
<reference evidence="6" key="1">
    <citation type="submission" date="2009-12" db="EMBL/GenBank/DDBJ databases">
        <title>Complete sequence of Treponema azotonutricium strain ZAS-9.</title>
        <authorList>
            <person name="Tetu S.G."/>
            <person name="Matson E."/>
            <person name="Ren Q."/>
            <person name="Seshadri R."/>
            <person name="Elbourne L."/>
            <person name="Hassan K.A."/>
            <person name="Durkin A."/>
            <person name="Radune D."/>
            <person name="Mohamoud Y."/>
            <person name="Shay R."/>
            <person name="Jin S."/>
            <person name="Zhang X."/>
            <person name="Lucey K."/>
            <person name="Ballor N.R."/>
            <person name="Ottesen E."/>
            <person name="Rosenthal R."/>
            <person name="Allen A."/>
            <person name="Leadbetter J.R."/>
            <person name="Paulsen I.T."/>
        </authorList>
    </citation>
    <scope>NUCLEOTIDE SEQUENCE [LARGE SCALE GENOMIC DNA]</scope>
    <source>
        <strain evidence="6">ATCC BAA-888 / DSM 13862 / ZAS-9</strain>
    </source>
</reference>
<keyword evidence="6" id="KW-1185">Reference proteome</keyword>
<sequence>MSAHLLEVKHASKVFQVGGLINGSKLVAVNDVSFTIEKDRPEIFTIAGESGSGKTTLTRMLLRDLEPSSGDVLFEGKSVTTIRKRADFAAFMKTVQPVFQNPFETFNPLRRVEEYLFDTAVNFGIAKDRKSAVEVVDKALHSVGLSLEELSRRYPHELSGGQIQRISVARSLISHPSLILADEPVSMVDASLRMAIVNLFKKLRDEEGVSVIYITHDLATAYYISNRIAIMLRGYVVEMGPVEAVLGNPLHPYTQLLKESVPAPDPVDKEAWAKRIGLSTQEVKEYGQKGCKFASRCPKVSDKCREADPPDVEAEGRTVKCYLYGSAS</sequence>
<dbReference type="GO" id="GO:0005524">
    <property type="term" value="F:ATP binding"/>
    <property type="evidence" value="ECO:0007669"/>
    <property type="project" value="UniProtKB-KW"/>
</dbReference>